<dbReference type="AlphaFoldDB" id="B8GJN7"/>
<feature type="domain" description="NADPH-dependent FMN reductase-like" evidence="6">
    <location>
        <begin position="5"/>
        <end position="105"/>
    </location>
</feature>
<dbReference type="STRING" id="521011.Mpal_0309"/>
<name>B8GJN7_METPE</name>
<evidence type="ECO:0000259" key="6">
    <source>
        <dbReference type="Pfam" id="PF03358"/>
    </source>
</evidence>
<evidence type="ECO:0000256" key="1">
    <source>
        <dbReference type="ARBA" id="ARBA00001917"/>
    </source>
</evidence>
<dbReference type="Proteomes" id="UP000002457">
    <property type="component" value="Chromosome"/>
</dbReference>
<comment type="cofactor">
    <cofactor evidence="2">
        <name>[4Fe-4S] cluster</name>
        <dbReference type="ChEBI" id="CHEBI:49883"/>
    </cofactor>
</comment>
<dbReference type="HOGENOM" id="CLU_050993_4_1_2"/>
<dbReference type="eggNOG" id="arCOG02572">
    <property type="taxonomic scope" value="Archaea"/>
</dbReference>
<dbReference type="Gene3D" id="3.40.50.360">
    <property type="match status" value="1"/>
</dbReference>
<proteinExistence type="inferred from homology"/>
<dbReference type="InterPro" id="IPR005025">
    <property type="entry name" value="FMN_Rdtase-like_dom"/>
</dbReference>
<dbReference type="SUPFAM" id="SSF52218">
    <property type="entry name" value="Flavoproteins"/>
    <property type="match status" value="1"/>
</dbReference>
<dbReference type="EMBL" id="CP001338">
    <property type="protein sequence ID" value="ACL15691.1"/>
    <property type="molecule type" value="Genomic_DNA"/>
</dbReference>
<evidence type="ECO:0000313" key="7">
    <source>
        <dbReference type="EMBL" id="ACL15691.1"/>
    </source>
</evidence>
<protein>
    <submittedName>
        <fullName evidence="7">NADPH-dependent FMN reductase</fullName>
    </submittedName>
</protein>
<dbReference type="Pfam" id="PF03358">
    <property type="entry name" value="FMN_red"/>
    <property type="match status" value="1"/>
</dbReference>
<evidence type="ECO:0000256" key="2">
    <source>
        <dbReference type="ARBA" id="ARBA00001966"/>
    </source>
</evidence>
<accession>B8GJN7</accession>
<dbReference type="RefSeq" id="WP_012617010.1">
    <property type="nucleotide sequence ID" value="NC_011832.1"/>
</dbReference>
<evidence type="ECO:0000256" key="4">
    <source>
        <dbReference type="ARBA" id="ARBA00022643"/>
    </source>
</evidence>
<keyword evidence="4" id="KW-0288">FMN</keyword>
<dbReference type="GeneID" id="7272610"/>
<keyword evidence="3" id="KW-0285">Flavoprotein</keyword>
<dbReference type="PANTHER" id="PTHR43278">
    <property type="entry name" value="NAD(P)H-DEPENDENT FMN-CONTAINING OXIDOREDUCTASE YWQN-RELATED"/>
    <property type="match status" value="1"/>
</dbReference>
<dbReference type="OrthoDB" id="9059at2157"/>
<dbReference type="PANTHER" id="PTHR43278:SF2">
    <property type="entry name" value="IRON-SULFUR FLAVOPROTEIN"/>
    <property type="match status" value="1"/>
</dbReference>
<sequence>MTAVRVLGVLGSPHRHGNTEVLLDHFLAGAQEAGGEIEKVVLINLQYRPCRGCNACHKTGICVLHDDAIPLIERMAGIDCCVIASPIYSMGITAELKALVDRGQYLWAQRWILKTRPEKLADPACRRGVFLSTAGLSKETVFDAALPVMTAFFHGLGFADYERLTVNGMDRYGGIEGHPTALVDASNLGESVVRDLQGQCSVRPEAMAPGSR</sequence>
<reference evidence="7 8" key="1">
    <citation type="journal article" date="2015" name="Genome Announc.">
        <title>Complete Genome Sequence of Methanosphaerula palustris E1-9CT, a Hydrogenotrophic Methanogen Isolated from a Minerotrophic Fen Peatland.</title>
        <authorList>
            <person name="Cadillo-Quiroz H."/>
            <person name="Browne P."/>
            <person name="Kyrpides N."/>
            <person name="Woyke T."/>
            <person name="Goodwin L."/>
            <person name="Detter C."/>
            <person name="Yavitt J.B."/>
            <person name="Zinder S.H."/>
        </authorList>
    </citation>
    <scope>NUCLEOTIDE SEQUENCE [LARGE SCALE GENOMIC DNA]</scope>
    <source>
        <strain evidence="8">ATCC BAA-1556 / DSM 19958 / E1-9c</strain>
    </source>
</reference>
<dbReference type="GO" id="GO:0016491">
    <property type="term" value="F:oxidoreductase activity"/>
    <property type="evidence" value="ECO:0007669"/>
    <property type="project" value="InterPro"/>
</dbReference>
<comment type="similarity">
    <text evidence="5">Belongs to the SsuE family. Isf subfamily.</text>
</comment>
<evidence type="ECO:0000256" key="3">
    <source>
        <dbReference type="ARBA" id="ARBA00022630"/>
    </source>
</evidence>
<organism evidence="7 8">
    <name type="scientific">Methanosphaerula palustris (strain ATCC BAA-1556 / DSM 19958 / E1-9c)</name>
    <dbReference type="NCBI Taxonomy" id="521011"/>
    <lineage>
        <taxon>Archaea</taxon>
        <taxon>Methanobacteriati</taxon>
        <taxon>Methanobacteriota</taxon>
        <taxon>Stenosarchaea group</taxon>
        <taxon>Methanomicrobia</taxon>
        <taxon>Methanomicrobiales</taxon>
        <taxon>Methanoregulaceae</taxon>
        <taxon>Methanosphaerula</taxon>
    </lineage>
</organism>
<keyword evidence="8" id="KW-1185">Reference proteome</keyword>
<dbReference type="InterPro" id="IPR029039">
    <property type="entry name" value="Flavoprotein-like_sf"/>
</dbReference>
<comment type="cofactor">
    <cofactor evidence="1">
        <name>FMN</name>
        <dbReference type="ChEBI" id="CHEBI:58210"/>
    </cofactor>
</comment>
<evidence type="ECO:0000256" key="5">
    <source>
        <dbReference type="ARBA" id="ARBA00038292"/>
    </source>
</evidence>
<dbReference type="InterPro" id="IPR051796">
    <property type="entry name" value="ISF_SsuE-like"/>
</dbReference>
<evidence type="ECO:0000313" key="8">
    <source>
        <dbReference type="Proteomes" id="UP000002457"/>
    </source>
</evidence>
<gene>
    <name evidence="7" type="ordered locus">Mpal_0309</name>
</gene>
<dbReference type="KEGG" id="mpl:Mpal_0309"/>